<dbReference type="AlphaFoldDB" id="A0A0E9P709"/>
<sequence length="55" mass="6290">MTVYSQSNYMSRTGFSTEDATCRSCDLSWPRLNTELEPWTDAICRLLDQHSATVT</sequence>
<proteinExistence type="predicted"/>
<reference evidence="1" key="2">
    <citation type="journal article" date="2015" name="Fish Shellfish Immunol.">
        <title>Early steps in the European eel (Anguilla anguilla)-Vibrio vulnificus interaction in the gills: Role of the RtxA13 toxin.</title>
        <authorList>
            <person name="Callol A."/>
            <person name="Pajuelo D."/>
            <person name="Ebbesson L."/>
            <person name="Teles M."/>
            <person name="MacKenzie S."/>
            <person name="Amaro C."/>
        </authorList>
    </citation>
    <scope>NUCLEOTIDE SEQUENCE</scope>
</reference>
<reference evidence="1" key="1">
    <citation type="submission" date="2014-11" db="EMBL/GenBank/DDBJ databases">
        <authorList>
            <person name="Amaro Gonzalez C."/>
        </authorList>
    </citation>
    <scope>NUCLEOTIDE SEQUENCE</scope>
</reference>
<evidence type="ECO:0000313" key="1">
    <source>
        <dbReference type="EMBL" id="JAH00411.1"/>
    </source>
</evidence>
<dbReference type="EMBL" id="GBXM01108166">
    <property type="protein sequence ID" value="JAH00411.1"/>
    <property type="molecule type" value="Transcribed_RNA"/>
</dbReference>
<accession>A0A0E9P709</accession>
<protein>
    <submittedName>
        <fullName evidence="1">Uncharacterized protein</fullName>
    </submittedName>
</protein>
<name>A0A0E9P709_ANGAN</name>
<dbReference type="EMBL" id="GBXM01071115">
    <property type="protein sequence ID" value="JAH37462.1"/>
    <property type="molecule type" value="Transcribed_RNA"/>
</dbReference>
<organism evidence="1">
    <name type="scientific">Anguilla anguilla</name>
    <name type="common">European freshwater eel</name>
    <name type="synonym">Muraena anguilla</name>
    <dbReference type="NCBI Taxonomy" id="7936"/>
    <lineage>
        <taxon>Eukaryota</taxon>
        <taxon>Metazoa</taxon>
        <taxon>Chordata</taxon>
        <taxon>Craniata</taxon>
        <taxon>Vertebrata</taxon>
        <taxon>Euteleostomi</taxon>
        <taxon>Actinopterygii</taxon>
        <taxon>Neopterygii</taxon>
        <taxon>Teleostei</taxon>
        <taxon>Anguilliformes</taxon>
        <taxon>Anguillidae</taxon>
        <taxon>Anguilla</taxon>
    </lineage>
</organism>